<feature type="region of interest" description="Disordered" evidence="1">
    <location>
        <begin position="253"/>
        <end position="272"/>
    </location>
</feature>
<comment type="caution">
    <text evidence="2">The sequence shown here is derived from an EMBL/GenBank/DDBJ whole genome shotgun (WGS) entry which is preliminary data.</text>
</comment>
<proteinExistence type="predicted"/>
<sequence>MVMHAIRERAEHTSDGGRIDKKALERFEDLYDKIHRTWKSQSDVRSFATLCLLQKKIKAETDTIQNDENEVIAVPNANSNMVDDLIDDSDADADFREQLQAYQRDKGLSSAIEDSSRSSNRDGMEAPSPNRNTGNNTPQDSGFINNNSFVQQQAVSSIKEKNIDSDNEQILPRHPRRPPLAKQQDNGIPQCTIRINTRSGPNGTTFTTTGTDLRSMQALPSNSTLSRLLCNTGLKVEGNPTTAWIRYSTPAMERSTMSSKSEPSNNNTDRHGDVWDEASFVDMIKFVTLKDYRFCEDGEQLQINVWQISMPPSISKKLSQGQSTTRNGGEEISKG</sequence>
<dbReference type="EMBL" id="AYSA01000099">
    <property type="protein sequence ID" value="ESZ97157.1"/>
    <property type="molecule type" value="Genomic_DNA"/>
</dbReference>
<reference evidence="2 3" key="1">
    <citation type="journal article" date="2014" name="Genome Announc.">
        <title>Draft genome sequence of Sclerotinia borealis, a psychrophilic plant pathogenic fungus.</title>
        <authorList>
            <person name="Mardanov A.V."/>
            <person name="Beletsky A.V."/>
            <person name="Kadnikov V.V."/>
            <person name="Ignatov A.N."/>
            <person name="Ravin N.V."/>
        </authorList>
    </citation>
    <scope>NUCLEOTIDE SEQUENCE [LARGE SCALE GENOMIC DNA]</scope>
    <source>
        <strain evidence="3">F-4157</strain>
    </source>
</reference>
<evidence type="ECO:0000256" key="1">
    <source>
        <dbReference type="SAM" id="MobiDB-lite"/>
    </source>
</evidence>
<feature type="region of interest" description="Disordered" evidence="1">
    <location>
        <begin position="101"/>
        <end position="187"/>
    </location>
</feature>
<gene>
    <name evidence="2" type="ORF">SBOR_2470</name>
</gene>
<dbReference type="HOGENOM" id="CLU_829387_0_0_1"/>
<feature type="compositionally biased region" description="Polar residues" evidence="1">
    <location>
        <begin position="255"/>
        <end position="267"/>
    </location>
</feature>
<feature type="region of interest" description="Disordered" evidence="1">
    <location>
        <begin position="315"/>
        <end position="335"/>
    </location>
</feature>
<name>W9CK25_SCLBF</name>
<keyword evidence="3" id="KW-1185">Reference proteome</keyword>
<feature type="compositionally biased region" description="Basic and acidic residues" evidence="1">
    <location>
        <begin position="114"/>
        <end position="124"/>
    </location>
</feature>
<dbReference type="Proteomes" id="UP000019487">
    <property type="component" value="Unassembled WGS sequence"/>
</dbReference>
<dbReference type="AlphaFoldDB" id="W9CK25"/>
<evidence type="ECO:0000313" key="2">
    <source>
        <dbReference type="EMBL" id="ESZ97157.1"/>
    </source>
</evidence>
<accession>W9CK25</accession>
<feature type="compositionally biased region" description="Polar residues" evidence="1">
    <location>
        <begin position="129"/>
        <end position="156"/>
    </location>
</feature>
<evidence type="ECO:0000313" key="3">
    <source>
        <dbReference type="Proteomes" id="UP000019487"/>
    </source>
</evidence>
<organism evidence="2 3">
    <name type="scientific">Sclerotinia borealis (strain F-4128)</name>
    <dbReference type="NCBI Taxonomy" id="1432307"/>
    <lineage>
        <taxon>Eukaryota</taxon>
        <taxon>Fungi</taxon>
        <taxon>Dikarya</taxon>
        <taxon>Ascomycota</taxon>
        <taxon>Pezizomycotina</taxon>
        <taxon>Leotiomycetes</taxon>
        <taxon>Helotiales</taxon>
        <taxon>Sclerotiniaceae</taxon>
        <taxon>Sclerotinia</taxon>
    </lineage>
</organism>
<feature type="compositionally biased region" description="Polar residues" evidence="1">
    <location>
        <begin position="315"/>
        <end position="327"/>
    </location>
</feature>
<protein>
    <submittedName>
        <fullName evidence="2">Uncharacterized protein</fullName>
    </submittedName>
</protein>